<dbReference type="EMBL" id="CP015402">
    <property type="protein sequence ID" value="ANU62524.1"/>
    <property type="molecule type" value="Genomic_DNA"/>
</dbReference>
<accession>A0A1B1S6V1</accession>
<dbReference type="GeneID" id="65535492"/>
<dbReference type="KEGG" id="pary:A4V02_01405"/>
<accession>A0A1Z2XEV8</accession>
<dbReference type="EC" id="3.2.1.52" evidence="3"/>
<dbReference type="SUPFAM" id="SSF56601">
    <property type="entry name" value="beta-lactamase/transpeptidase-like"/>
    <property type="match status" value="1"/>
</dbReference>
<dbReference type="InterPro" id="IPR017853">
    <property type="entry name" value="GH"/>
</dbReference>
<dbReference type="InterPro" id="IPR036881">
    <property type="entry name" value="Glyco_hydro_3_C_sf"/>
</dbReference>
<dbReference type="InterPro" id="IPR001764">
    <property type="entry name" value="Glyco_hydro_3_N"/>
</dbReference>
<evidence type="ECO:0000259" key="8">
    <source>
        <dbReference type="Pfam" id="PF00933"/>
    </source>
</evidence>
<feature type="region of interest" description="Disordered" evidence="6">
    <location>
        <begin position="912"/>
        <end position="935"/>
    </location>
</feature>
<dbReference type="Gene3D" id="3.40.710.10">
    <property type="entry name" value="DD-peptidase/beta-lactamase superfamily"/>
    <property type="match status" value="1"/>
</dbReference>
<comment type="catalytic activity">
    <reaction evidence="1">
        <text>Hydrolysis of terminal non-reducing N-acetyl-D-hexosamine residues in N-acetyl-beta-D-hexosaminides.</text>
        <dbReference type="EC" id="3.2.1.52"/>
    </reaction>
</comment>
<evidence type="ECO:0000313" key="9">
    <source>
        <dbReference type="EMBL" id="ANU62524.1"/>
    </source>
</evidence>
<sequence>MTFRNLAGWLLAVLLLLPAAAGAVRPAMLAPSQEKAREAWVDSVMLILDLRHRIGQLFIPMLDPRSLPAAKNVVKTDIDRYGIGGILISGGTTAQHAALIDYAQSVSPVPLLVTLDGEWGPAMRLKDAERFPYNMTLGGIDNDTLLYDYGREVARQCRLLGVQAVFAPVLDVNSRPDNPVIGRRSFGENPERVSRLGSAYSRGLEAGGVLSVAKHFPGHGDTGTDSHKALPVVDHSAETLRDVDLRPFADYVANGFGGVMVGHLNVPALDNSGTASSMSQPITEGLLRNRLGFEGLVFTDGLAMKGAIPPGGGDNCVGALLAGADMLVEPASIRTAMAAILEAVKTGRLSESLIDNRCRTVLRWKYALGLSKRPSPSPAGLKEKMNGPESENMRRRLTAASIICLDNADGLLPLHRLDTTSIAVVNIGAPAHNTFSQFCARYAKVDVYSSAGESGITAATLGKILSHDVVIAAVYDDNAACRAALSKLKGATNLIEVFLTGHYKVARFAPLDSRSVILCGENTRLSQEYAAQALFGGIRVNATLPVTIKGVAPVGTGIGLVKTRLGYTTPEDRGFTPALAKATDSLMRLGVRTGAFPGGVLLVAKDGDIVLEKAYGYTDSGHTRRVSADSTLYDLASVSKIAGTLPGVMKAADEKLLDISAPASRYIPGLRQPDKKDITLRRMLFHESGFPAGIVSAAVVTDTASYTGRLVSARPTRDNTIKIARRAYANRTARLRSDITSHAASPSTPWQIAPSLWVGPATRDTLMNRIYNVKLRDNSYRYSDLNFALLMDAEQRATGVPHEQWVDREIFAPLGAWRTTYRPLQRFKPSEIAATEHDRWLRKATLRGYVHDELASYSGGVQGNAGLFSTAGDLAKLAQMWLNGGTYGGERLISAPTVSEFITARSDISRRGLGFDAPDTKNPDSSPTAPEAHPSTIGHLGFTGTCMWIDPSRNLIFIFLANRINPSRDNSAWTDLDIRPALFSAILSSLRH</sequence>
<dbReference type="Gene3D" id="3.20.20.300">
    <property type="entry name" value="Glycoside hydrolase, family 3, N-terminal domain"/>
    <property type="match status" value="1"/>
</dbReference>
<dbReference type="Proteomes" id="UP000186351">
    <property type="component" value="Chromosome"/>
</dbReference>
<protein>
    <recommendedName>
        <fullName evidence="3">beta-N-acetylhexosaminidase</fullName>
        <ecNumber evidence="3">3.2.1.52</ecNumber>
    </recommendedName>
</protein>
<dbReference type="GO" id="GO:0005975">
    <property type="term" value="P:carbohydrate metabolic process"/>
    <property type="evidence" value="ECO:0007669"/>
    <property type="project" value="InterPro"/>
</dbReference>
<dbReference type="Pfam" id="PF00144">
    <property type="entry name" value="Beta-lactamase"/>
    <property type="match status" value="1"/>
</dbReference>
<evidence type="ECO:0000256" key="5">
    <source>
        <dbReference type="ARBA" id="ARBA00023295"/>
    </source>
</evidence>
<dbReference type="GO" id="GO:0004563">
    <property type="term" value="F:beta-N-acetylhexosaminidase activity"/>
    <property type="evidence" value="ECO:0007669"/>
    <property type="project" value="UniProtKB-EC"/>
</dbReference>
<organism evidence="9 10">
    <name type="scientific">Muribaculum intestinale</name>
    <dbReference type="NCBI Taxonomy" id="1796646"/>
    <lineage>
        <taxon>Bacteria</taxon>
        <taxon>Pseudomonadati</taxon>
        <taxon>Bacteroidota</taxon>
        <taxon>Bacteroidia</taxon>
        <taxon>Bacteroidales</taxon>
        <taxon>Muribaculaceae</taxon>
        <taxon>Muribaculum</taxon>
    </lineage>
</organism>
<dbReference type="InterPro" id="IPR019800">
    <property type="entry name" value="Glyco_hydro_3_AS"/>
</dbReference>
<dbReference type="Pfam" id="PF00933">
    <property type="entry name" value="Glyco_hydro_3"/>
    <property type="match status" value="1"/>
</dbReference>
<dbReference type="GO" id="GO:0009254">
    <property type="term" value="P:peptidoglycan turnover"/>
    <property type="evidence" value="ECO:0007669"/>
    <property type="project" value="TreeGrafter"/>
</dbReference>
<evidence type="ECO:0000256" key="3">
    <source>
        <dbReference type="ARBA" id="ARBA00012663"/>
    </source>
</evidence>
<keyword evidence="10" id="KW-1185">Reference proteome</keyword>
<feature type="domain" description="Glycoside hydrolase family 3 N-terminal" evidence="8">
    <location>
        <begin position="50"/>
        <end position="363"/>
    </location>
</feature>
<dbReference type="InterPro" id="IPR050226">
    <property type="entry name" value="NagZ_Beta-hexosaminidase"/>
</dbReference>
<dbReference type="AlphaFoldDB" id="A0A1B1S6V1"/>
<name>A0A1B1S6V1_9BACT</name>
<dbReference type="Gene3D" id="3.40.50.1700">
    <property type="entry name" value="Glycoside hydrolase family 3 C-terminal domain"/>
    <property type="match status" value="1"/>
</dbReference>
<dbReference type="STRING" id="1796646.A4V02_01405"/>
<evidence type="ECO:0000256" key="2">
    <source>
        <dbReference type="ARBA" id="ARBA00005336"/>
    </source>
</evidence>
<dbReference type="InterPro" id="IPR001466">
    <property type="entry name" value="Beta-lactam-related"/>
</dbReference>
<reference evidence="10" key="1">
    <citation type="submission" date="2016-04" db="EMBL/GenBank/DDBJ databases">
        <title>Complete Genome Sequences of Twelve Strains of a Stable Defined Moderately Diverse Mouse Microbiota 2 (sDMDMm2).</title>
        <authorList>
            <person name="Uchimura Y."/>
            <person name="Wyss M."/>
            <person name="Brugiroux S."/>
            <person name="Limenitakis J.P."/>
            <person name="Stecher B."/>
            <person name="McCoy K.D."/>
            <person name="Macpherson A.J."/>
        </authorList>
    </citation>
    <scope>NUCLEOTIDE SEQUENCE [LARGE SCALE GENOMIC DNA]</scope>
    <source>
        <strain evidence="10">YL27</strain>
    </source>
</reference>
<dbReference type="PROSITE" id="PS00775">
    <property type="entry name" value="GLYCOSYL_HYDROL_F3"/>
    <property type="match status" value="1"/>
</dbReference>
<keyword evidence="4" id="KW-0378">Hydrolase</keyword>
<evidence type="ECO:0000256" key="1">
    <source>
        <dbReference type="ARBA" id="ARBA00001231"/>
    </source>
</evidence>
<dbReference type="SUPFAM" id="SSF51445">
    <property type="entry name" value="(Trans)glycosidases"/>
    <property type="match status" value="1"/>
</dbReference>
<feature type="domain" description="Beta-lactamase-related" evidence="7">
    <location>
        <begin position="585"/>
        <end position="971"/>
    </location>
</feature>
<evidence type="ECO:0000259" key="7">
    <source>
        <dbReference type="Pfam" id="PF00144"/>
    </source>
</evidence>
<dbReference type="InterPro" id="IPR036962">
    <property type="entry name" value="Glyco_hydro_3_N_sf"/>
</dbReference>
<evidence type="ECO:0000313" key="10">
    <source>
        <dbReference type="Proteomes" id="UP000186351"/>
    </source>
</evidence>
<dbReference type="OrthoDB" id="9805821at2"/>
<proteinExistence type="inferred from homology"/>
<gene>
    <name evidence="9" type="ORF">A4V02_01405</name>
</gene>
<dbReference type="RefSeq" id="WP_068959921.1">
    <property type="nucleotide sequence ID" value="NZ_CAJTAP010000011.1"/>
</dbReference>
<keyword evidence="5" id="KW-0326">Glycosidase</keyword>
<comment type="similarity">
    <text evidence="2">Belongs to the glycosyl hydrolase 3 family.</text>
</comment>
<dbReference type="InterPro" id="IPR012338">
    <property type="entry name" value="Beta-lactam/transpept-like"/>
</dbReference>
<evidence type="ECO:0000256" key="4">
    <source>
        <dbReference type="ARBA" id="ARBA00022801"/>
    </source>
</evidence>
<evidence type="ECO:0000256" key="6">
    <source>
        <dbReference type="SAM" id="MobiDB-lite"/>
    </source>
</evidence>
<dbReference type="PANTHER" id="PTHR30480">
    <property type="entry name" value="BETA-HEXOSAMINIDASE-RELATED"/>
    <property type="match status" value="1"/>
</dbReference>
<dbReference type="PANTHER" id="PTHR30480:SF13">
    <property type="entry name" value="BETA-HEXOSAMINIDASE"/>
    <property type="match status" value="1"/>
</dbReference>